<reference evidence="3" key="1">
    <citation type="submission" date="2020-02" db="EMBL/GenBank/DDBJ databases">
        <authorList>
            <person name="Meier V. D."/>
        </authorList>
    </citation>
    <scope>NUCLEOTIDE SEQUENCE</scope>
    <source>
        <strain evidence="3">AVDCRST_MAG75</strain>
    </source>
</reference>
<feature type="transmembrane region" description="Helical" evidence="2">
    <location>
        <begin position="20"/>
        <end position="45"/>
    </location>
</feature>
<dbReference type="AlphaFoldDB" id="A0A6J4N1P0"/>
<evidence type="ECO:0000313" key="3">
    <source>
        <dbReference type="EMBL" id="CAA9374704.1"/>
    </source>
</evidence>
<evidence type="ECO:0000256" key="2">
    <source>
        <dbReference type="SAM" id="Phobius"/>
    </source>
</evidence>
<keyword evidence="2" id="KW-1133">Transmembrane helix</keyword>
<feature type="region of interest" description="Disordered" evidence="1">
    <location>
        <begin position="88"/>
        <end position="107"/>
    </location>
</feature>
<proteinExistence type="predicted"/>
<name>A0A6J4N1P0_9ACTN</name>
<protein>
    <submittedName>
        <fullName evidence="3">Uncharacterized protein</fullName>
    </submittedName>
</protein>
<keyword evidence="2" id="KW-0812">Transmembrane</keyword>
<sequence length="107" mass="11960">MWTFLGFPTYGNGPFERWGFPTSVAMLLGFVAVCAVEVVVGVLLWRDAATAPRLALALLPVKLAFWIEFALPSDRCWDWRAPRCWSPSSCPGTDAQLGRGPGYQRRR</sequence>
<evidence type="ECO:0000256" key="1">
    <source>
        <dbReference type="SAM" id="MobiDB-lite"/>
    </source>
</evidence>
<dbReference type="EMBL" id="CADCUO010000029">
    <property type="protein sequence ID" value="CAA9374704.1"/>
    <property type="molecule type" value="Genomic_DNA"/>
</dbReference>
<gene>
    <name evidence="3" type="ORF">AVDCRST_MAG75-416</name>
</gene>
<keyword evidence="2" id="KW-0472">Membrane</keyword>
<accession>A0A6J4N1P0</accession>
<organism evidence="3">
    <name type="scientific">uncultured Propionibacteriaceae bacterium</name>
    <dbReference type="NCBI Taxonomy" id="257457"/>
    <lineage>
        <taxon>Bacteria</taxon>
        <taxon>Bacillati</taxon>
        <taxon>Actinomycetota</taxon>
        <taxon>Actinomycetes</taxon>
        <taxon>Propionibacteriales</taxon>
        <taxon>Propionibacteriaceae</taxon>
        <taxon>environmental samples</taxon>
    </lineage>
</organism>